<organism evidence="2 3">
    <name type="scientific">Chitinophaga parva</name>
    <dbReference type="NCBI Taxonomy" id="2169414"/>
    <lineage>
        <taxon>Bacteria</taxon>
        <taxon>Pseudomonadati</taxon>
        <taxon>Bacteroidota</taxon>
        <taxon>Chitinophagia</taxon>
        <taxon>Chitinophagales</taxon>
        <taxon>Chitinophagaceae</taxon>
        <taxon>Chitinophaga</taxon>
    </lineage>
</organism>
<keyword evidence="3" id="KW-1185">Reference proteome</keyword>
<evidence type="ECO:0000256" key="1">
    <source>
        <dbReference type="SAM" id="SignalP"/>
    </source>
</evidence>
<sequence length="218" mass="23612">MKMLRYSAIALLGLGLTFAACKKEKSREGNVKPSTPDSYAPYTVGSSFRYQDVSTLNDTTTYTVTVTGDTTIDGTIYQIMQGSNGVTTYNSYDDQGNYYQIAGHLTYQQYSFGSFKSLYLKSAAPVGSSWNDTVSVDVQGIAQRGKLTYTMEQKAISKIVGDTSYTGVSAVQTSGSLLDLPLPITISLGTNFYASGVGLVETDTQTDTVRLIDYTIVK</sequence>
<dbReference type="Proteomes" id="UP000244450">
    <property type="component" value="Unassembled WGS sequence"/>
</dbReference>
<proteinExistence type="predicted"/>
<dbReference type="AlphaFoldDB" id="A0A2T7BL04"/>
<feature type="chain" id="PRO_5015512469" evidence="1">
    <location>
        <begin position="20"/>
        <end position="218"/>
    </location>
</feature>
<evidence type="ECO:0000313" key="3">
    <source>
        <dbReference type="Proteomes" id="UP000244450"/>
    </source>
</evidence>
<name>A0A2T7BL04_9BACT</name>
<reference evidence="2 3" key="1">
    <citation type="submission" date="2018-04" db="EMBL/GenBank/DDBJ databases">
        <title>Chitinophaga fuyangensis sp. nov., isolated from soil in a chemical factory.</title>
        <authorList>
            <person name="Chen K."/>
        </authorList>
    </citation>
    <scope>NUCLEOTIDE SEQUENCE [LARGE SCALE GENOMIC DNA]</scope>
    <source>
        <strain evidence="2 3">LY-1</strain>
    </source>
</reference>
<dbReference type="EMBL" id="QCYK01000001">
    <property type="protein sequence ID" value="PUZ28355.1"/>
    <property type="molecule type" value="Genomic_DNA"/>
</dbReference>
<dbReference type="RefSeq" id="WP_108684994.1">
    <property type="nucleotide sequence ID" value="NZ_QCYK01000001.1"/>
</dbReference>
<comment type="caution">
    <text evidence="2">The sequence shown here is derived from an EMBL/GenBank/DDBJ whole genome shotgun (WGS) entry which is preliminary data.</text>
</comment>
<accession>A0A2T7BL04</accession>
<feature type="signal peptide" evidence="1">
    <location>
        <begin position="1"/>
        <end position="19"/>
    </location>
</feature>
<keyword evidence="1" id="KW-0732">Signal</keyword>
<evidence type="ECO:0000313" key="2">
    <source>
        <dbReference type="EMBL" id="PUZ28355.1"/>
    </source>
</evidence>
<gene>
    <name evidence="2" type="ORF">DCC81_02395</name>
</gene>
<protein>
    <submittedName>
        <fullName evidence="2">Uncharacterized protein</fullName>
    </submittedName>
</protein>
<dbReference type="OrthoDB" id="666482at2"/>
<dbReference type="PROSITE" id="PS51257">
    <property type="entry name" value="PROKAR_LIPOPROTEIN"/>
    <property type="match status" value="1"/>
</dbReference>